<evidence type="ECO:0000313" key="2">
    <source>
        <dbReference type="EMBL" id="KAK2178968.1"/>
    </source>
</evidence>
<protein>
    <submittedName>
        <fullName evidence="2">Uncharacterized protein</fullName>
    </submittedName>
</protein>
<feature type="transmembrane region" description="Helical" evidence="1">
    <location>
        <begin position="30"/>
        <end position="50"/>
    </location>
</feature>
<proteinExistence type="predicted"/>
<evidence type="ECO:0000256" key="1">
    <source>
        <dbReference type="SAM" id="Phobius"/>
    </source>
</evidence>
<dbReference type="Proteomes" id="UP001209878">
    <property type="component" value="Unassembled WGS sequence"/>
</dbReference>
<accession>A0AAD9KWF9</accession>
<keyword evidence="1" id="KW-0812">Transmembrane</keyword>
<dbReference type="InterPro" id="IPR031833">
    <property type="entry name" value="DUF4748"/>
</dbReference>
<dbReference type="Pfam" id="PF15932">
    <property type="entry name" value="DUF4748"/>
    <property type="match status" value="1"/>
</dbReference>
<sequence length="91" mass="10081">MTSKLTFAGSFVGRFLKRLFPKSDVARTGLMWFIGMPSGVAGFFITKSALEKQRYKKMKSRQRIRDALKANEEKNALEEAQAAAAKAAAAH</sequence>
<dbReference type="EMBL" id="JAODUO010000521">
    <property type="protein sequence ID" value="KAK2178968.1"/>
    <property type="molecule type" value="Genomic_DNA"/>
</dbReference>
<dbReference type="AlphaFoldDB" id="A0AAD9KWF9"/>
<gene>
    <name evidence="2" type="ORF">NP493_521g01053</name>
</gene>
<keyword evidence="3" id="KW-1185">Reference proteome</keyword>
<comment type="caution">
    <text evidence="2">The sequence shown here is derived from an EMBL/GenBank/DDBJ whole genome shotgun (WGS) entry which is preliminary data.</text>
</comment>
<keyword evidence="1" id="KW-0472">Membrane</keyword>
<name>A0AAD9KWF9_RIDPI</name>
<evidence type="ECO:0000313" key="3">
    <source>
        <dbReference type="Proteomes" id="UP001209878"/>
    </source>
</evidence>
<reference evidence="2" key="1">
    <citation type="journal article" date="2023" name="Mol. Biol. Evol.">
        <title>Third-Generation Sequencing Reveals the Adaptive Role of the Epigenome in Three Deep-Sea Polychaetes.</title>
        <authorList>
            <person name="Perez M."/>
            <person name="Aroh O."/>
            <person name="Sun Y."/>
            <person name="Lan Y."/>
            <person name="Juniper S.K."/>
            <person name="Young C.R."/>
            <person name="Angers B."/>
            <person name="Qian P.Y."/>
        </authorList>
    </citation>
    <scope>NUCLEOTIDE SEQUENCE</scope>
    <source>
        <strain evidence="2">R07B-5</strain>
    </source>
</reference>
<organism evidence="2 3">
    <name type="scientific">Ridgeia piscesae</name>
    <name type="common">Tubeworm</name>
    <dbReference type="NCBI Taxonomy" id="27915"/>
    <lineage>
        <taxon>Eukaryota</taxon>
        <taxon>Metazoa</taxon>
        <taxon>Spiralia</taxon>
        <taxon>Lophotrochozoa</taxon>
        <taxon>Annelida</taxon>
        <taxon>Polychaeta</taxon>
        <taxon>Sedentaria</taxon>
        <taxon>Canalipalpata</taxon>
        <taxon>Sabellida</taxon>
        <taxon>Siboglinidae</taxon>
        <taxon>Ridgeia</taxon>
    </lineage>
</organism>
<keyword evidence="1" id="KW-1133">Transmembrane helix</keyword>